<evidence type="ECO:0000313" key="2">
    <source>
        <dbReference type="Proteomes" id="UP000789525"/>
    </source>
</evidence>
<accession>A0ACA9NM65</accession>
<dbReference type="EMBL" id="CAJVPT010023154">
    <property type="protein sequence ID" value="CAG8663832.1"/>
    <property type="molecule type" value="Genomic_DNA"/>
</dbReference>
<sequence length="406" mass="46744">MATRTEWRGTRHRRTQSLSTRILYKSAVPRSVWQILALLSADIFFLIPALSNTVFSGVPDHWGLAQALFSKLSWSGDPSMGFYLKHPNWHAGSWAGAQVDMISLHDMKDFDGWKDITEETFRGLAKHCIRELPEGCQCSLCQKCREVNEEKQPPKNGYLMEIEKFQKTAKDEDIHSRQGVEVDFTQNMINYNKELSQQVVPTSAMERMPSEILDIVFSQVDRESLPACVYLSSRIYPVVVKRLYHRVQLMSDASTRNFAETLVSRPILKDHVRQLLTVVNPHWESVAVLHNILKQLPFLTLLEIGPTWITYGDLPYWEYPFKLEGLKWGFIKDEAAKRFIGSQKHLTSEVVYWALPPYFDDNGKTIESLLEHRSIHHAGWNLWMWGAPQYFGANSSFDPHGGDESD</sequence>
<reference evidence="1" key="1">
    <citation type="submission" date="2021-06" db="EMBL/GenBank/DDBJ databases">
        <authorList>
            <person name="Kallberg Y."/>
            <person name="Tangrot J."/>
            <person name="Rosling A."/>
        </authorList>
    </citation>
    <scope>NUCLEOTIDE SEQUENCE</scope>
    <source>
        <strain evidence="1">CL356</strain>
    </source>
</reference>
<organism evidence="1 2">
    <name type="scientific">Acaulospora colombiana</name>
    <dbReference type="NCBI Taxonomy" id="27376"/>
    <lineage>
        <taxon>Eukaryota</taxon>
        <taxon>Fungi</taxon>
        <taxon>Fungi incertae sedis</taxon>
        <taxon>Mucoromycota</taxon>
        <taxon>Glomeromycotina</taxon>
        <taxon>Glomeromycetes</taxon>
        <taxon>Diversisporales</taxon>
        <taxon>Acaulosporaceae</taxon>
        <taxon>Acaulospora</taxon>
    </lineage>
</organism>
<keyword evidence="2" id="KW-1185">Reference proteome</keyword>
<gene>
    <name evidence="1" type="ORF">ACOLOM_LOCUS8686</name>
</gene>
<proteinExistence type="predicted"/>
<comment type="caution">
    <text evidence="1">The sequence shown here is derived from an EMBL/GenBank/DDBJ whole genome shotgun (WGS) entry which is preliminary data.</text>
</comment>
<name>A0ACA9NM65_9GLOM</name>
<dbReference type="Proteomes" id="UP000789525">
    <property type="component" value="Unassembled WGS sequence"/>
</dbReference>
<evidence type="ECO:0000313" key="1">
    <source>
        <dbReference type="EMBL" id="CAG8663832.1"/>
    </source>
</evidence>
<protein>
    <submittedName>
        <fullName evidence="1">13069_t:CDS:1</fullName>
    </submittedName>
</protein>